<dbReference type="Proteomes" id="UP001189429">
    <property type="component" value="Unassembled WGS sequence"/>
</dbReference>
<protein>
    <recommendedName>
        <fullName evidence="2">Reverse transcriptase Ty1/copia-type domain-containing protein</fullName>
    </recommendedName>
</protein>
<accession>A0ABN9WPN3</accession>
<evidence type="ECO:0000259" key="2">
    <source>
        <dbReference type="Pfam" id="PF07727"/>
    </source>
</evidence>
<dbReference type="Gene3D" id="3.30.420.10">
    <property type="entry name" value="Ribonuclease H-like superfamily/Ribonuclease H"/>
    <property type="match status" value="1"/>
</dbReference>
<evidence type="ECO:0000313" key="4">
    <source>
        <dbReference type="Proteomes" id="UP001189429"/>
    </source>
</evidence>
<evidence type="ECO:0000256" key="1">
    <source>
        <dbReference type="SAM" id="MobiDB-lite"/>
    </source>
</evidence>
<dbReference type="Pfam" id="PF07727">
    <property type="entry name" value="RVT_2"/>
    <property type="match status" value="1"/>
</dbReference>
<feature type="non-terminal residue" evidence="3">
    <location>
        <position position="1"/>
    </location>
</feature>
<feature type="compositionally biased region" description="Basic and acidic residues" evidence="1">
    <location>
        <begin position="916"/>
        <end position="935"/>
    </location>
</feature>
<proteinExistence type="predicted"/>
<reference evidence="3" key="1">
    <citation type="submission" date="2023-10" db="EMBL/GenBank/DDBJ databases">
        <authorList>
            <person name="Chen Y."/>
            <person name="Shah S."/>
            <person name="Dougan E. K."/>
            <person name="Thang M."/>
            <person name="Chan C."/>
        </authorList>
    </citation>
    <scope>NUCLEOTIDE SEQUENCE [LARGE SCALE GENOMIC DNA]</scope>
</reference>
<feature type="domain" description="Reverse transcriptase Ty1/copia-type" evidence="2">
    <location>
        <begin position="1053"/>
        <end position="1196"/>
    </location>
</feature>
<comment type="caution">
    <text evidence="3">The sequence shown here is derived from an EMBL/GenBank/DDBJ whole genome shotgun (WGS) entry which is preliminary data.</text>
</comment>
<feature type="region of interest" description="Disordered" evidence="1">
    <location>
        <begin position="916"/>
        <end position="949"/>
    </location>
</feature>
<dbReference type="InterPro" id="IPR036397">
    <property type="entry name" value="RNaseH_sf"/>
</dbReference>
<feature type="compositionally biased region" description="Basic residues" evidence="1">
    <location>
        <begin position="160"/>
        <end position="169"/>
    </location>
</feature>
<dbReference type="EMBL" id="CAUYUJ010019106">
    <property type="protein sequence ID" value="CAK0888633.1"/>
    <property type="molecule type" value="Genomic_DNA"/>
</dbReference>
<name>A0ABN9WPN3_9DINO</name>
<gene>
    <name evidence="3" type="ORF">PCOR1329_LOCUS69383</name>
</gene>
<keyword evidence="4" id="KW-1185">Reference proteome</keyword>
<organism evidence="3 4">
    <name type="scientific">Prorocentrum cordatum</name>
    <dbReference type="NCBI Taxonomy" id="2364126"/>
    <lineage>
        <taxon>Eukaryota</taxon>
        <taxon>Sar</taxon>
        <taxon>Alveolata</taxon>
        <taxon>Dinophyceae</taxon>
        <taxon>Prorocentrales</taxon>
        <taxon>Prorocentraceae</taxon>
        <taxon>Prorocentrum</taxon>
    </lineage>
</organism>
<evidence type="ECO:0000313" key="3">
    <source>
        <dbReference type="EMBL" id="CAK0888633.1"/>
    </source>
</evidence>
<dbReference type="InterPro" id="IPR013103">
    <property type="entry name" value="RVT_2"/>
</dbReference>
<feature type="region of interest" description="Disordered" evidence="1">
    <location>
        <begin position="152"/>
        <end position="193"/>
    </location>
</feature>
<sequence>AEAVELIRELGLPCSPAWSMDELSHTIQEALFPRDESASQKTLKGISTMKKQELVQKAEEVGAHLTPNMTNAAMKLEIRSAVLMKTKPEPTDFMGFGKHGALTYQQVRIQYPSYAEWAQKEASTESSWELTRFASWLNEMKAVQEMTKGPVEAPAEHTRARGGARSSRRRTMDVMMEDELDEETLRSAPEEELTANRQVQKEMLTALGQLNQRLERLEAPRAPSSADSFYRSGAQSEWSGRGLNYVKELDPGKQRWLAKCIRESNSTEDFEALMAHGGVKLMELACSPASILSTKMAEKFGEETVQRVSSWNGHKLGTAQGNQKARETRDKAEPDHLWISTRCGPLSTPLTLGFNASNPARAEMTRKRRLQAIKEYKGAVQLVYDQVAQGRHAHWEWPINCEGWGHAMIRQMIEDCSMTVVKVAGCQLGVKNEKGHRHGELMGGGLTASTSYYTDEFAQRAVQAMIEEAAPDYHEFLRSMSTENETNGHAFAGQQESNSPAEDPGSKEYQKIMQWLTSVHRGSGHSSKASMLNALKRKGVSPRVMRVAQDFHCEACEEANNHRPTQPPVSLEVIPPKWKQIQADQFEWEHPRTKLKAKFSLIIDENCKVRVTKLLYHMVGQDRHRTPFWADLKSFYEERWLPYFGKPQRVKVDPEGSWMSKQAAQYFDSDSIGYEPIPGQAHWHISLAEEAIQATKGTMDKIVTENPDMSTEEALARATAAGNSREDVRGHSPLQHALRRAPDLDGHFFESDFDELPYVEAQRVDKEYGENYMRMYTAEQEYLRQVYLRRLSSAENAKNQSLKAVAPGMWVRYFRKEKGEVKGRFKRLARVLAAETSRPVDGDLGANQTLHPGRAGPVVWLVRAGRIIKVDLCQIRAASAREIAYAELMAGKDTPWTVNTFMNQAMRQEYLDFSGHDPTEQARHEEPPSETKSERNQIPVRRAIRKKAPPPGGVANIVKAAWAAQAEDIMMERAALMAKASPDARSFWARQGTSLEVSVELPLAGKPLKQATRHMSTYMAGQLKRGKREISERTLTLEEVKKFSVAKATEDVMRMRWILEWKMDETTSEKKPKARIVVLGYMDPEYEHRPTTAPTMTRTSRHLVLQAMAWLGFKGYKADVTGAFTQNREIKHDLFVMPVKELAVALGMPEGVAMRLRKAVYGLVEAAIEWFMTVSEALEEFGWTQMKMDPCVWVLYGQSHGQDTSFTKEALGQFTGSEVMGELIAAKGDLDIVAIAGSHVDDFLLGGKETDPRWVEARKKIEERFKWKAWETDEFVQTGVRIRQLPDVSFKMDQSEYVKTIEKAVVSPERKKNKDAPTTDKEKGQLRAILGAIGWRSEQSGPMHSADTSLLLSTIPSSTVQTLLDTNRLVDRVREGADLPVVIHSHSSAQVIVPIEWSDSSEANRPDGKSTKGLVTGMAPLRILQGDESDVSMISWKSGKIDRGCRSSVSCETRSAVDGEDELFGVKLQWLEILVVDSKGLYDKLQTTVYTFRGKEKRTDVEAMTLKEGSTASNNWVLWVHGDAQLANSLTKGFEPGQLRMYYNSGHRWKLVYDA</sequence>